<feature type="transmembrane region" description="Helical" evidence="1">
    <location>
        <begin position="261"/>
        <end position="287"/>
    </location>
</feature>
<dbReference type="EMBL" id="VBOU01000046">
    <property type="protein sequence ID" value="TMQ54990.1"/>
    <property type="molecule type" value="Genomic_DNA"/>
</dbReference>
<gene>
    <name evidence="2" type="ORF">E6K74_04535</name>
</gene>
<protein>
    <submittedName>
        <fullName evidence="2">Uncharacterized protein</fullName>
    </submittedName>
</protein>
<feature type="transmembrane region" description="Helical" evidence="1">
    <location>
        <begin position="65"/>
        <end position="83"/>
    </location>
</feature>
<keyword evidence="1" id="KW-0472">Membrane</keyword>
<name>A0A538SUC9_UNCEI</name>
<reference evidence="2 3" key="1">
    <citation type="journal article" date="2019" name="Nat. Microbiol.">
        <title>Mediterranean grassland soil C-N compound turnover is dependent on rainfall and depth, and is mediated by genomically divergent microorganisms.</title>
        <authorList>
            <person name="Diamond S."/>
            <person name="Andeer P.F."/>
            <person name="Li Z."/>
            <person name="Crits-Christoph A."/>
            <person name="Burstein D."/>
            <person name="Anantharaman K."/>
            <person name="Lane K.R."/>
            <person name="Thomas B.C."/>
            <person name="Pan C."/>
            <person name="Northen T.R."/>
            <person name="Banfield J.F."/>
        </authorList>
    </citation>
    <scope>NUCLEOTIDE SEQUENCE [LARGE SCALE GENOMIC DNA]</scope>
    <source>
        <strain evidence="2">WS_4</strain>
    </source>
</reference>
<feature type="transmembrane region" description="Helical" evidence="1">
    <location>
        <begin position="89"/>
        <end position="109"/>
    </location>
</feature>
<dbReference type="AlphaFoldDB" id="A0A538SUC9"/>
<keyword evidence="1" id="KW-1133">Transmembrane helix</keyword>
<comment type="caution">
    <text evidence="2">The sequence shown here is derived from an EMBL/GenBank/DDBJ whole genome shotgun (WGS) entry which is preliminary data.</text>
</comment>
<sequence length="291" mass="30431">MEAGLGQHQTAFALGRMTADPIWPAGPGELVLWAQLIAVWIIATYAIAPNYMPERGRVQGTGQRIARLAVAGAVAGSLGWLLPAAGTDLLTRVLLLATLAVFVLATALIRQRLMNVRGGDGFLAEFEIGANAGLMAATALVVGFGGTGWTATDTIVQSGKVTAIACAIAAVVAVFRCGTYVVRGVLNRTGAIPPREPEVVGSGSLPTTTELSRGRSIGNLERFLMIVAIGLGRYEVLGFLVAAKGLIRSREFENRAFAEYFILGTLASTAVALVVGSALRVSVAYFWGLEG</sequence>
<organism evidence="2 3">
    <name type="scientific">Eiseniibacteriota bacterium</name>
    <dbReference type="NCBI Taxonomy" id="2212470"/>
    <lineage>
        <taxon>Bacteria</taxon>
        <taxon>Candidatus Eiseniibacteriota</taxon>
    </lineage>
</organism>
<proteinExistence type="predicted"/>
<feature type="transmembrane region" description="Helical" evidence="1">
    <location>
        <begin position="130"/>
        <end position="149"/>
    </location>
</feature>
<evidence type="ECO:0000313" key="2">
    <source>
        <dbReference type="EMBL" id="TMQ54990.1"/>
    </source>
</evidence>
<keyword evidence="1" id="KW-0812">Transmembrane</keyword>
<dbReference type="Proteomes" id="UP000319829">
    <property type="component" value="Unassembled WGS sequence"/>
</dbReference>
<accession>A0A538SUC9</accession>
<evidence type="ECO:0000313" key="3">
    <source>
        <dbReference type="Proteomes" id="UP000319829"/>
    </source>
</evidence>
<feature type="transmembrane region" description="Helical" evidence="1">
    <location>
        <begin position="223"/>
        <end position="241"/>
    </location>
</feature>
<evidence type="ECO:0000256" key="1">
    <source>
        <dbReference type="SAM" id="Phobius"/>
    </source>
</evidence>
<feature type="transmembrane region" description="Helical" evidence="1">
    <location>
        <begin position="30"/>
        <end position="53"/>
    </location>
</feature>
<feature type="transmembrane region" description="Helical" evidence="1">
    <location>
        <begin position="161"/>
        <end position="182"/>
    </location>
</feature>